<comment type="caution">
    <text evidence="2">The sequence shown here is derived from an EMBL/GenBank/DDBJ whole genome shotgun (WGS) entry which is preliminary data.</text>
</comment>
<keyword evidence="3" id="KW-1185">Reference proteome</keyword>
<dbReference type="Proteomes" id="UP000436088">
    <property type="component" value="Unassembled WGS sequence"/>
</dbReference>
<dbReference type="GO" id="GO:0030119">
    <property type="term" value="C:AP-type membrane coat adaptor complex"/>
    <property type="evidence" value="ECO:0007669"/>
    <property type="project" value="TreeGrafter"/>
</dbReference>
<protein>
    <submittedName>
        <fullName evidence="2">ADP-ribosylation factor GTPase-activating protein AGD4-like</fullName>
    </submittedName>
</protein>
<dbReference type="GO" id="GO:0016197">
    <property type="term" value="P:endosomal transport"/>
    <property type="evidence" value="ECO:0007669"/>
    <property type="project" value="InterPro"/>
</dbReference>
<reference evidence="2" key="1">
    <citation type="submission" date="2019-09" db="EMBL/GenBank/DDBJ databases">
        <title>Draft genome information of white flower Hibiscus syriacus.</title>
        <authorList>
            <person name="Kim Y.-M."/>
        </authorList>
    </citation>
    <scope>NUCLEOTIDE SEQUENCE [LARGE SCALE GENOMIC DNA]</scope>
    <source>
        <strain evidence="2">YM2019G1</strain>
    </source>
</reference>
<dbReference type="PANTHER" id="PTHR34033:SF1">
    <property type="entry name" value="AP-5 COMPLEX SUBUNIT BETA-1"/>
    <property type="match status" value="1"/>
</dbReference>
<evidence type="ECO:0000259" key="1">
    <source>
        <dbReference type="Pfam" id="PF21588"/>
    </source>
</evidence>
<proteinExistence type="predicted"/>
<dbReference type="AlphaFoldDB" id="A0A6A2XKV0"/>
<accession>A0A6A2XKV0</accession>
<sequence length="484" mass="54707">MVSSEGMTAILQRRPNGADLIEWRTLAQSASNMDVGDGKSVVKLFRNGLTSVSAFKWLPHWSAETAVAFSTLHKLLMGPSSHCEADPSTTNELMESAFYSHLKGMLIDMKLEFQRLDPVIVACVDRLLGCDKHHWLGERLLQTMDENLHTRLVNDYGIVSYFILFNRFAENQIIPPRKSLELLTKFIAFLVGKHGPDTCGEKSWSHGTKVLDICRTMLTHHQSSRLFLGISRLLAFTCFYFPDLEVHDHARSYLRMLICVPGVKLRGMLKLGEQHLVLVFIFLPFGVGNKSKSFGGIRDSEASIDERELDSNIQFQITSGDERVDKPWVPLYVMDSKVSEILEILRHFSCIPDFRHTAGVKIKLPCNLRFDSEPFNHVWGDESPKIAPYESFRTYHIPFLLGQPPVSDYNHGETASLDANATYDGFGEEEIHKTPVVFEFEPREPTPGLIDVFIETNTEDGQIISSKLQSISLGLVQCFTEPDP</sequence>
<gene>
    <name evidence="2" type="ORF">F3Y22_tig00112383pilonHSYRG00410</name>
</gene>
<organism evidence="2 3">
    <name type="scientific">Hibiscus syriacus</name>
    <name type="common">Rose of Sharon</name>
    <dbReference type="NCBI Taxonomy" id="106335"/>
    <lineage>
        <taxon>Eukaryota</taxon>
        <taxon>Viridiplantae</taxon>
        <taxon>Streptophyta</taxon>
        <taxon>Embryophyta</taxon>
        <taxon>Tracheophyta</taxon>
        <taxon>Spermatophyta</taxon>
        <taxon>Magnoliopsida</taxon>
        <taxon>eudicotyledons</taxon>
        <taxon>Gunneridae</taxon>
        <taxon>Pentapetalae</taxon>
        <taxon>rosids</taxon>
        <taxon>malvids</taxon>
        <taxon>Malvales</taxon>
        <taxon>Malvaceae</taxon>
        <taxon>Malvoideae</taxon>
        <taxon>Hibiscus</taxon>
    </lineage>
</organism>
<dbReference type="PANTHER" id="PTHR34033">
    <property type="entry name" value="AP-5 COMPLEX SUBUNIT BETA-1"/>
    <property type="match status" value="1"/>
</dbReference>
<dbReference type="EMBL" id="VEPZ02001568">
    <property type="protein sequence ID" value="KAE8667705.1"/>
    <property type="molecule type" value="Genomic_DNA"/>
</dbReference>
<dbReference type="InterPro" id="IPR048979">
    <property type="entry name" value="AP5B1_middle"/>
</dbReference>
<feature type="domain" description="AP5B1 middle" evidence="1">
    <location>
        <begin position="98"/>
        <end position="264"/>
    </location>
</feature>
<dbReference type="InterPro" id="IPR038741">
    <property type="entry name" value="AP5B1"/>
</dbReference>
<dbReference type="Pfam" id="PF21588">
    <property type="entry name" value="AP5B1_middle"/>
    <property type="match status" value="1"/>
</dbReference>
<name>A0A6A2XKV0_HIBSY</name>
<evidence type="ECO:0000313" key="2">
    <source>
        <dbReference type="EMBL" id="KAE8667705.1"/>
    </source>
</evidence>
<evidence type="ECO:0000313" key="3">
    <source>
        <dbReference type="Proteomes" id="UP000436088"/>
    </source>
</evidence>